<dbReference type="NCBIfam" id="TIGR02937">
    <property type="entry name" value="sigma70-ECF"/>
    <property type="match status" value="1"/>
</dbReference>
<dbReference type="RefSeq" id="WP_195002744.1">
    <property type="nucleotide sequence ID" value="NZ_JADLQN010000002.1"/>
</dbReference>
<dbReference type="InterPro" id="IPR014284">
    <property type="entry name" value="RNA_pol_sigma-70_dom"/>
</dbReference>
<keyword evidence="4" id="KW-0238">DNA-binding</keyword>
<gene>
    <name evidence="9" type="ORF">IU449_15115</name>
</gene>
<comment type="similarity">
    <text evidence="1">Belongs to the sigma-70 factor family. ECF subfamily.</text>
</comment>
<dbReference type="Gene3D" id="1.10.10.10">
    <property type="entry name" value="Winged helix-like DNA-binding domain superfamily/Winged helix DNA-binding domain"/>
    <property type="match status" value="1"/>
</dbReference>
<evidence type="ECO:0000256" key="1">
    <source>
        <dbReference type="ARBA" id="ARBA00010641"/>
    </source>
</evidence>
<proteinExistence type="inferred from homology"/>
<keyword evidence="3" id="KW-0731">Sigma factor</keyword>
<evidence type="ECO:0000256" key="5">
    <source>
        <dbReference type="ARBA" id="ARBA00023163"/>
    </source>
</evidence>
<comment type="caution">
    <text evidence="9">The sequence shown here is derived from an EMBL/GenBank/DDBJ whole genome shotgun (WGS) entry which is preliminary data.</text>
</comment>
<evidence type="ECO:0000313" key="9">
    <source>
        <dbReference type="EMBL" id="MBF6355860.1"/>
    </source>
</evidence>
<dbReference type="InterPro" id="IPR013324">
    <property type="entry name" value="RNA_pol_sigma_r3/r4-like"/>
</dbReference>
<name>A0ABS0DBL4_9NOCA</name>
<evidence type="ECO:0000256" key="2">
    <source>
        <dbReference type="ARBA" id="ARBA00023015"/>
    </source>
</evidence>
<evidence type="ECO:0000313" key="10">
    <source>
        <dbReference type="Proteomes" id="UP000707731"/>
    </source>
</evidence>
<sequence length="214" mass="23878">MDVDSAGGPVTFESDRGDHADQESTASALVGMAVDGDEDAWELIVTQHTRYLGSIGTAKRLSSEECSDAVQETWLSAVAQLPKLRDPSRLRPWLAMIMRRNCESISLRRNTRREELVGDVADTVGEWLRDDRVDIERDILATERTSVLHQVLRLLPEAERVLLTELARNDGSYSEIAGHLGIPVGSIGPTRMRALRRLREMFDHTPTGDVLQFA</sequence>
<dbReference type="Proteomes" id="UP000707731">
    <property type="component" value="Unassembled WGS sequence"/>
</dbReference>
<dbReference type="InterPro" id="IPR036388">
    <property type="entry name" value="WH-like_DNA-bd_sf"/>
</dbReference>
<dbReference type="PANTHER" id="PTHR43133">
    <property type="entry name" value="RNA POLYMERASE ECF-TYPE SIGMA FACTO"/>
    <property type="match status" value="1"/>
</dbReference>
<feature type="domain" description="RNA polymerase sigma factor 70 region 4 type 2" evidence="8">
    <location>
        <begin position="148"/>
        <end position="198"/>
    </location>
</feature>
<protein>
    <submittedName>
        <fullName evidence="9">Sigma-70 family RNA polymerase sigma factor</fullName>
    </submittedName>
</protein>
<dbReference type="Pfam" id="PF04542">
    <property type="entry name" value="Sigma70_r2"/>
    <property type="match status" value="1"/>
</dbReference>
<dbReference type="InterPro" id="IPR039425">
    <property type="entry name" value="RNA_pol_sigma-70-like"/>
</dbReference>
<dbReference type="SUPFAM" id="SSF88659">
    <property type="entry name" value="Sigma3 and sigma4 domains of RNA polymerase sigma factors"/>
    <property type="match status" value="1"/>
</dbReference>
<organism evidence="9 10">
    <name type="scientific">Nocardia higoensis</name>
    <dbReference type="NCBI Taxonomy" id="228599"/>
    <lineage>
        <taxon>Bacteria</taxon>
        <taxon>Bacillati</taxon>
        <taxon>Actinomycetota</taxon>
        <taxon>Actinomycetes</taxon>
        <taxon>Mycobacteriales</taxon>
        <taxon>Nocardiaceae</taxon>
        <taxon>Nocardia</taxon>
    </lineage>
</organism>
<feature type="region of interest" description="Disordered" evidence="6">
    <location>
        <begin position="1"/>
        <end position="22"/>
    </location>
</feature>
<evidence type="ECO:0000256" key="6">
    <source>
        <dbReference type="SAM" id="MobiDB-lite"/>
    </source>
</evidence>
<evidence type="ECO:0000259" key="8">
    <source>
        <dbReference type="Pfam" id="PF08281"/>
    </source>
</evidence>
<keyword evidence="5" id="KW-0804">Transcription</keyword>
<dbReference type="InterPro" id="IPR013249">
    <property type="entry name" value="RNA_pol_sigma70_r4_t2"/>
</dbReference>
<evidence type="ECO:0000259" key="7">
    <source>
        <dbReference type="Pfam" id="PF04542"/>
    </source>
</evidence>
<keyword evidence="10" id="KW-1185">Reference proteome</keyword>
<dbReference type="InterPro" id="IPR007627">
    <property type="entry name" value="RNA_pol_sigma70_r2"/>
</dbReference>
<dbReference type="InterPro" id="IPR013325">
    <property type="entry name" value="RNA_pol_sigma_r2"/>
</dbReference>
<dbReference type="Gene3D" id="1.10.1740.10">
    <property type="match status" value="1"/>
</dbReference>
<evidence type="ECO:0000256" key="3">
    <source>
        <dbReference type="ARBA" id="ARBA00023082"/>
    </source>
</evidence>
<feature type="domain" description="RNA polymerase sigma-70 region 2" evidence="7">
    <location>
        <begin position="47"/>
        <end position="112"/>
    </location>
</feature>
<feature type="compositionally biased region" description="Basic and acidic residues" evidence="6">
    <location>
        <begin position="13"/>
        <end position="22"/>
    </location>
</feature>
<accession>A0ABS0DBL4</accession>
<dbReference type="EMBL" id="JADLQN010000002">
    <property type="protein sequence ID" value="MBF6355860.1"/>
    <property type="molecule type" value="Genomic_DNA"/>
</dbReference>
<keyword evidence="2" id="KW-0805">Transcription regulation</keyword>
<evidence type="ECO:0000256" key="4">
    <source>
        <dbReference type="ARBA" id="ARBA00023125"/>
    </source>
</evidence>
<dbReference type="PANTHER" id="PTHR43133:SF8">
    <property type="entry name" value="RNA POLYMERASE SIGMA FACTOR HI_1459-RELATED"/>
    <property type="match status" value="1"/>
</dbReference>
<dbReference type="SUPFAM" id="SSF88946">
    <property type="entry name" value="Sigma2 domain of RNA polymerase sigma factors"/>
    <property type="match status" value="1"/>
</dbReference>
<reference evidence="9 10" key="1">
    <citation type="submission" date="2020-10" db="EMBL/GenBank/DDBJ databases">
        <title>Identification of Nocardia species via Next-generation sequencing and recognition of intraspecies genetic diversity.</title>
        <authorList>
            <person name="Li P."/>
            <person name="Li P."/>
            <person name="Lu B."/>
        </authorList>
    </citation>
    <scope>NUCLEOTIDE SEQUENCE [LARGE SCALE GENOMIC DNA]</scope>
    <source>
        <strain evidence="9 10">BJ06-0143</strain>
    </source>
</reference>
<dbReference type="Pfam" id="PF08281">
    <property type="entry name" value="Sigma70_r4_2"/>
    <property type="match status" value="1"/>
</dbReference>